<feature type="region of interest" description="Disordered" evidence="1">
    <location>
        <begin position="104"/>
        <end position="149"/>
    </location>
</feature>
<reference evidence="2" key="1">
    <citation type="submission" date="2020-09" db="EMBL/GenBank/DDBJ databases">
        <title>Whole genome shotgun sequence of Streptomyces xanthophaeus NBRC 12829.</title>
        <authorList>
            <person name="Komaki H."/>
            <person name="Tamura T."/>
        </authorList>
    </citation>
    <scope>NUCLEOTIDE SEQUENCE</scope>
    <source>
        <strain evidence="2">NBRC 12829</strain>
    </source>
</reference>
<dbReference type="EMBL" id="BNEE01000003">
    <property type="protein sequence ID" value="GHI83187.1"/>
    <property type="molecule type" value="Genomic_DNA"/>
</dbReference>
<dbReference type="GO" id="GO:0008168">
    <property type="term" value="F:methyltransferase activity"/>
    <property type="evidence" value="ECO:0007669"/>
    <property type="project" value="InterPro"/>
</dbReference>
<evidence type="ECO:0000313" key="3">
    <source>
        <dbReference type="Proteomes" id="UP000600026"/>
    </source>
</evidence>
<dbReference type="InterPro" id="IPR035996">
    <property type="entry name" value="4pyrrol_Methylase_sf"/>
</dbReference>
<protein>
    <recommendedName>
        <fullName evidence="4">Tetrapyrrole methylase domain-containing protein</fullName>
    </recommendedName>
</protein>
<sequence length="388" mass="42204">MEVFRAAADMRHLHSVDVAGETHPLSPVSSGFVTIRPRSFKEDMTAALGALGWGRPVAFVEDACGLAEFTAAATESEYLPAAEEGSEPVAFVVPTLFRSRRAGSIERRLAKRSETAVPPQRRHQDSHQHPHQHPHAAPAAPRDARHPSKVQRVRAVGVGPWTPAGGEEALGPLDVGCPVVMTDWTYRHTFTRTPGHERFLPHVLPYRYGDFDQNIDQVDEALSELHAAGHDRVGLLVEGNPDTYDVLDGLPLTGREIHVTPGIPIGLLAAAQTARHFREDPFARSFAYLSGLHGRHSLPPQQFLGELTSYLSAGITCVLVEMHMGDVELALEAVRLCGQEKSVVLMSNHFSSEEETVFLHGTPEGLREGLPADRGGLSTLLIADGGLR</sequence>
<feature type="compositionally biased region" description="Basic and acidic residues" evidence="1">
    <location>
        <begin position="104"/>
        <end position="114"/>
    </location>
</feature>
<evidence type="ECO:0000256" key="1">
    <source>
        <dbReference type="SAM" id="MobiDB-lite"/>
    </source>
</evidence>
<accession>A0A919GSD0</accession>
<evidence type="ECO:0008006" key="4">
    <source>
        <dbReference type="Google" id="ProtNLM"/>
    </source>
</evidence>
<dbReference type="Proteomes" id="UP000600026">
    <property type="component" value="Unassembled WGS sequence"/>
</dbReference>
<organism evidence="2 3">
    <name type="scientific">Streptomyces xanthophaeus</name>
    <dbReference type="NCBI Taxonomy" id="67385"/>
    <lineage>
        <taxon>Bacteria</taxon>
        <taxon>Bacillati</taxon>
        <taxon>Actinomycetota</taxon>
        <taxon>Actinomycetes</taxon>
        <taxon>Kitasatosporales</taxon>
        <taxon>Streptomycetaceae</taxon>
        <taxon>Streptomyces</taxon>
    </lineage>
</organism>
<gene>
    <name evidence="2" type="ORF">Sxan_05510</name>
</gene>
<dbReference type="SUPFAM" id="SSF53790">
    <property type="entry name" value="Tetrapyrrole methylase"/>
    <property type="match status" value="1"/>
</dbReference>
<evidence type="ECO:0000313" key="2">
    <source>
        <dbReference type="EMBL" id="GHI83187.1"/>
    </source>
</evidence>
<comment type="caution">
    <text evidence="2">The sequence shown here is derived from an EMBL/GenBank/DDBJ whole genome shotgun (WGS) entry which is preliminary data.</text>
</comment>
<keyword evidence="3" id="KW-1185">Reference proteome</keyword>
<dbReference type="AlphaFoldDB" id="A0A919GSD0"/>
<name>A0A919GSD0_9ACTN</name>
<proteinExistence type="predicted"/>